<evidence type="ECO:0000256" key="5">
    <source>
        <dbReference type="PROSITE-ProRule" id="PRU00176"/>
    </source>
</evidence>
<evidence type="ECO:0000259" key="6">
    <source>
        <dbReference type="PROSITE" id="PS50102"/>
    </source>
</evidence>
<dbReference type="SUPFAM" id="SSF54928">
    <property type="entry name" value="RNA-binding domain, RBD"/>
    <property type="match status" value="1"/>
</dbReference>
<dbReference type="KEGG" id="dpp:DICPUDRAFT_151354"/>
<dbReference type="SUPFAM" id="SSF54637">
    <property type="entry name" value="Thioesterase/thiol ester dehydrase-isomerase"/>
    <property type="match status" value="2"/>
</dbReference>
<protein>
    <recommendedName>
        <fullName evidence="10">HotDog ACOT-type domain-containing protein</fullName>
    </recommendedName>
</protein>
<dbReference type="PROSITE" id="PS50102">
    <property type="entry name" value="RRM"/>
    <property type="match status" value="1"/>
</dbReference>
<keyword evidence="9" id="KW-1185">Reference proteome</keyword>
<dbReference type="EMBL" id="GL871034">
    <property type="protein sequence ID" value="EGC36211.1"/>
    <property type="molecule type" value="Genomic_DNA"/>
</dbReference>
<evidence type="ECO:0000313" key="8">
    <source>
        <dbReference type="EMBL" id="EGC36211.1"/>
    </source>
</evidence>
<gene>
    <name evidence="8" type="ORF">DICPUDRAFT_151354</name>
</gene>
<dbReference type="Gene3D" id="3.30.70.330">
    <property type="match status" value="1"/>
</dbReference>
<dbReference type="GO" id="GO:0003723">
    <property type="term" value="F:RNA binding"/>
    <property type="evidence" value="ECO:0007669"/>
    <property type="project" value="UniProtKB-UniRule"/>
</dbReference>
<organism evidence="8 9">
    <name type="scientific">Dictyostelium purpureum</name>
    <name type="common">Slime mold</name>
    <dbReference type="NCBI Taxonomy" id="5786"/>
    <lineage>
        <taxon>Eukaryota</taxon>
        <taxon>Amoebozoa</taxon>
        <taxon>Evosea</taxon>
        <taxon>Eumycetozoa</taxon>
        <taxon>Dictyostelia</taxon>
        <taxon>Dictyosteliales</taxon>
        <taxon>Dictyosteliaceae</taxon>
        <taxon>Dictyostelium</taxon>
    </lineage>
</organism>
<dbReference type="PANTHER" id="PTHR12655">
    <property type="entry name" value="ACYL-COA THIOESTERASE"/>
    <property type="match status" value="1"/>
</dbReference>
<dbReference type="InParanoid" id="F0ZIL8"/>
<feature type="domain" description="HotDog ACOT-type" evidence="7">
    <location>
        <begin position="214"/>
        <end position="334"/>
    </location>
</feature>
<dbReference type="InterPro" id="IPR029069">
    <property type="entry name" value="HotDog_dom_sf"/>
</dbReference>
<proteinExistence type="inferred from homology"/>
<dbReference type="PROSITE" id="PS51770">
    <property type="entry name" value="HOTDOG_ACOT"/>
    <property type="match status" value="2"/>
</dbReference>
<keyword evidence="5" id="KW-0694">RNA-binding</keyword>
<keyword evidence="4" id="KW-0809">Transit peptide</keyword>
<dbReference type="InterPro" id="IPR035979">
    <property type="entry name" value="RBD_domain_sf"/>
</dbReference>
<dbReference type="OrthoDB" id="331699at2759"/>
<feature type="domain" description="RRM" evidence="6">
    <location>
        <begin position="58"/>
        <end position="150"/>
    </location>
</feature>
<dbReference type="AlphaFoldDB" id="F0ZIL8"/>
<name>F0ZIL8_DICPU</name>
<evidence type="ECO:0000313" key="9">
    <source>
        <dbReference type="Proteomes" id="UP000001064"/>
    </source>
</evidence>
<dbReference type="InterPro" id="IPR006683">
    <property type="entry name" value="Thioestr_dom"/>
</dbReference>
<evidence type="ECO:0000256" key="1">
    <source>
        <dbReference type="ARBA" id="ARBA00010458"/>
    </source>
</evidence>
<dbReference type="GO" id="GO:0047617">
    <property type="term" value="F:fatty acyl-CoA hydrolase activity"/>
    <property type="evidence" value="ECO:0000318"/>
    <property type="project" value="GO_Central"/>
</dbReference>
<dbReference type="FunFam" id="3.10.129.10:FF:000082">
    <property type="entry name" value="Protein CBG18926"/>
    <property type="match status" value="1"/>
</dbReference>
<dbReference type="CDD" id="cd03442">
    <property type="entry name" value="BFIT_BACH"/>
    <property type="match status" value="2"/>
</dbReference>
<dbReference type="GeneID" id="10501052"/>
<evidence type="ECO:0000259" key="7">
    <source>
        <dbReference type="PROSITE" id="PS51770"/>
    </source>
</evidence>
<feature type="domain" description="HotDog ACOT-type" evidence="7">
    <location>
        <begin position="408"/>
        <end position="528"/>
    </location>
</feature>
<accession>F0ZIL8</accession>
<evidence type="ECO:0008006" key="10">
    <source>
        <dbReference type="Google" id="ProtNLM"/>
    </source>
</evidence>
<reference evidence="9" key="1">
    <citation type="journal article" date="2011" name="Genome Biol.">
        <title>Comparative genomics of the social amoebae Dictyostelium discoideum and Dictyostelium purpureum.</title>
        <authorList>
            <consortium name="US DOE Joint Genome Institute (JGI-PGF)"/>
            <person name="Sucgang R."/>
            <person name="Kuo A."/>
            <person name="Tian X."/>
            <person name="Salerno W."/>
            <person name="Parikh A."/>
            <person name="Feasley C.L."/>
            <person name="Dalin E."/>
            <person name="Tu H."/>
            <person name="Huang E."/>
            <person name="Barry K."/>
            <person name="Lindquist E."/>
            <person name="Shapiro H."/>
            <person name="Bruce D."/>
            <person name="Schmutz J."/>
            <person name="Salamov A."/>
            <person name="Fey P."/>
            <person name="Gaudet P."/>
            <person name="Anjard C."/>
            <person name="Babu M.M."/>
            <person name="Basu S."/>
            <person name="Bushmanova Y."/>
            <person name="van der Wel H."/>
            <person name="Katoh-Kurasawa M."/>
            <person name="Dinh C."/>
            <person name="Coutinho P.M."/>
            <person name="Saito T."/>
            <person name="Elias M."/>
            <person name="Schaap P."/>
            <person name="Kay R.R."/>
            <person name="Henrissat B."/>
            <person name="Eichinger L."/>
            <person name="Rivero F."/>
            <person name="Putnam N.H."/>
            <person name="West C.M."/>
            <person name="Loomis W.F."/>
            <person name="Chisholm R.L."/>
            <person name="Shaulsky G."/>
            <person name="Strassmann J.E."/>
            <person name="Queller D.C."/>
            <person name="Kuspa A."/>
            <person name="Grigoriev I.V."/>
        </authorList>
    </citation>
    <scope>NUCLEOTIDE SEQUENCE [LARGE SCALE GENOMIC DNA]</scope>
    <source>
        <strain evidence="9">QSDP1</strain>
    </source>
</reference>
<dbReference type="RefSeq" id="XP_003287278.1">
    <property type="nucleotide sequence ID" value="XM_003287230.1"/>
</dbReference>
<dbReference type="Pfam" id="PF03061">
    <property type="entry name" value="4HBT"/>
    <property type="match status" value="1"/>
</dbReference>
<dbReference type="GO" id="GO:0005739">
    <property type="term" value="C:mitochondrion"/>
    <property type="evidence" value="ECO:0000318"/>
    <property type="project" value="GO_Central"/>
</dbReference>
<keyword evidence="3" id="KW-0378">Hydrolase</keyword>
<evidence type="ECO:0000256" key="3">
    <source>
        <dbReference type="ARBA" id="ARBA00022801"/>
    </source>
</evidence>
<dbReference type="InterPro" id="IPR033120">
    <property type="entry name" value="HOTDOG_ACOT"/>
</dbReference>
<dbReference type="VEuPathDB" id="AmoebaDB:DICPUDRAFT_151354"/>
<dbReference type="InterPro" id="IPR012677">
    <property type="entry name" value="Nucleotide-bd_a/b_plait_sf"/>
</dbReference>
<sequence length="586" mass="66852">MLKNIIKVSNHNIKTNNLLFKSYFSTNNNASSPCNNININNNNINNNINNNNNIFFENTIEIKNLPSNITTKDIWNEFKHSNISPNNIKSIFDGENGFFYVSFQNSNDYSKALKKSILRIENQAYPILPIINNNLFSLGNNSINIRNNNNNNNNNNGNSINTITQESQEQKISYLNRTAVTDHLWRARENKKIDPNLKTVPTLVTKTPSDSYTEVDLLFSSDLALREMYLSPFGHLRMGRLLEDLDALAAHVSFKHAENEGDGFKKIIVTASVDKIRLLRPLIPDRDLKLEGRVTWVGNTSMEIMIKVRSKNPETLIWEPVLVAYFSMVARDPLLNKSTPVNHLAVKSIQEKKLFDEAKKHKQIRLNNQQISLEKTVPNPSELQTIHHFFQIAKQPQFTDDLHLIPMKSTVIHSVILCQPQEKNINGSIFGGYLMRQGFQIAYSCVSLKFNESLPRFIAMDDISFLLPVEIGDILSLESMIVYSCPIQSQTKAYYAQVEVKAYVTNPLIGEKKLSNIFNFTFLCSPSKKALQDDNATNNNIATKTKQILPQTYEEAMIFLSGKRIVDRQIESSKDNESWLDDQIDI</sequence>
<evidence type="ECO:0000256" key="2">
    <source>
        <dbReference type="ARBA" id="ARBA00022737"/>
    </source>
</evidence>
<dbReference type="PANTHER" id="PTHR12655:SF0">
    <property type="entry name" value="ACYL-COENZYME A THIOESTERASE 9, MITOCHONDRIAL"/>
    <property type="match status" value="1"/>
</dbReference>
<dbReference type="STRING" id="5786.F0ZIL8"/>
<keyword evidence="2" id="KW-0677">Repeat</keyword>
<evidence type="ECO:0000256" key="4">
    <source>
        <dbReference type="ARBA" id="ARBA00022946"/>
    </source>
</evidence>
<dbReference type="Gene3D" id="3.10.129.10">
    <property type="entry name" value="Hotdog Thioesterase"/>
    <property type="match status" value="2"/>
</dbReference>
<dbReference type="InterPro" id="IPR000504">
    <property type="entry name" value="RRM_dom"/>
</dbReference>
<dbReference type="GO" id="GO:0006637">
    <property type="term" value="P:acyl-CoA metabolic process"/>
    <property type="evidence" value="ECO:0000318"/>
    <property type="project" value="GO_Central"/>
</dbReference>
<dbReference type="eggNOG" id="KOG2763">
    <property type="taxonomic scope" value="Eukaryota"/>
</dbReference>
<dbReference type="Proteomes" id="UP000001064">
    <property type="component" value="Unassembled WGS sequence"/>
</dbReference>
<comment type="similarity">
    <text evidence="1">Belongs to the acyl coenzyme A hydrolase family.</text>
</comment>